<dbReference type="Proteomes" id="UP000287547">
    <property type="component" value="Unassembled WGS sequence"/>
</dbReference>
<evidence type="ECO:0000256" key="2">
    <source>
        <dbReference type="ARBA" id="ARBA00023172"/>
    </source>
</evidence>
<dbReference type="PANTHER" id="PTHR30349">
    <property type="entry name" value="PHAGE INTEGRASE-RELATED"/>
    <property type="match status" value="1"/>
</dbReference>
<accession>A0A428XYF0</accession>
<evidence type="ECO:0000256" key="1">
    <source>
        <dbReference type="ARBA" id="ARBA00023125"/>
    </source>
</evidence>
<feature type="region of interest" description="Disordered" evidence="4">
    <location>
        <begin position="159"/>
        <end position="179"/>
    </location>
</feature>
<name>A0A428XYF0_KIBAR</name>
<evidence type="ECO:0000259" key="6">
    <source>
        <dbReference type="PROSITE" id="PS51900"/>
    </source>
</evidence>
<evidence type="ECO:0008006" key="9">
    <source>
        <dbReference type="Google" id="ProtNLM"/>
    </source>
</evidence>
<sequence>MQEDQVPSAGNRLNGLVVPRVGSVVCGLDDALPWLVVDPDGIEVAEIAEYLRHAVATGFSVSSVKSYARGLLRWLRFLWAVDVVWDRADRAEIREFVLWMRSTPKDRPRRAGSPEPGSVNARTGKRYLAAKFAPATINHNLAVVGRFYDYFLEQGRGPLRNPVPPRTSPQGGRADAYHNPMEPFVAGRRAVYRQRVPRTQPRAIPDRMFDELFEQMPSNRDRAILALYVTTAARPDELLTLTQDRVDYGEQLVGVIRKGTRELQWLPASPDAFVWLRLYQNELRRELIAPVKPLWWTLRRPWRVLNYEAMRAVLRRANTALGTNWTLHDLRHTAALRMAADPDMPLVDIQILLGHAHLSTTERYLRLRLDQLVDHVRQHHQRQAEGPRGNAAPSIGYDAADLRVLFGWQPGFSQ</sequence>
<dbReference type="PROSITE" id="PS51898">
    <property type="entry name" value="TYR_RECOMBINASE"/>
    <property type="match status" value="1"/>
</dbReference>
<dbReference type="InterPro" id="IPR011010">
    <property type="entry name" value="DNA_brk_join_enz"/>
</dbReference>
<dbReference type="AlphaFoldDB" id="A0A428XYF0"/>
<reference evidence="7 8" key="1">
    <citation type="submission" date="2018-05" db="EMBL/GenBank/DDBJ databases">
        <title>Evolution of GPA BGCs.</title>
        <authorList>
            <person name="Waglechner N."/>
            <person name="Wright G.D."/>
        </authorList>
    </citation>
    <scope>NUCLEOTIDE SEQUENCE [LARGE SCALE GENOMIC DNA]</scope>
    <source>
        <strain evidence="7 8">A82846</strain>
    </source>
</reference>
<evidence type="ECO:0000259" key="5">
    <source>
        <dbReference type="PROSITE" id="PS51898"/>
    </source>
</evidence>
<dbReference type="GO" id="GO:0006310">
    <property type="term" value="P:DNA recombination"/>
    <property type="evidence" value="ECO:0007669"/>
    <property type="project" value="UniProtKB-KW"/>
</dbReference>
<keyword evidence="2" id="KW-0233">DNA recombination</keyword>
<dbReference type="GO" id="GO:0015074">
    <property type="term" value="P:DNA integration"/>
    <property type="evidence" value="ECO:0007669"/>
    <property type="project" value="InterPro"/>
</dbReference>
<dbReference type="InterPro" id="IPR013762">
    <property type="entry name" value="Integrase-like_cat_sf"/>
</dbReference>
<gene>
    <name evidence="7" type="ORF">DMH04_54155</name>
</gene>
<dbReference type="InterPro" id="IPR010998">
    <property type="entry name" value="Integrase_recombinase_N"/>
</dbReference>
<proteinExistence type="predicted"/>
<dbReference type="CDD" id="cd00397">
    <property type="entry name" value="DNA_BRE_C"/>
    <property type="match status" value="1"/>
</dbReference>
<feature type="domain" description="Tyr recombinase" evidence="5">
    <location>
        <begin position="199"/>
        <end position="377"/>
    </location>
</feature>
<dbReference type="PROSITE" id="PS51900">
    <property type="entry name" value="CB"/>
    <property type="match status" value="1"/>
</dbReference>
<keyword evidence="1 3" id="KW-0238">DNA-binding</keyword>
<evidence type="ECO:0000256" key="3">
    <source>
        <dbReference type="PROSITE-ProRule" id="PRU01248"/>
    </source>
</evidence>
<dbReference type="PANTHER" id="PTHR30349:SF81">
    <property type="entry name" value="TYROSINE RECOMBINASE XERC"/>
    <property type="match status" value="1"/>
</dbReference>
<dbReference type="OrthoDB" id="3216232at2"/>
<dbReference type="EMBL" id="QHKI01000116">
    <property type="protein sequence ID" value="RSM60391.1"/>
    <property type="molecule type" value="Genomic_DNA"/>
</dbReference>
<comment type="caution">
    <text evidence="7">The sequence shown here is derived from an EMBL/GenBank/DDBJ whole genome shotgun (WGS) entry which is preliminary data.</text>
</comment>
<dbReference type="Gene3D" id="1.10.150.130">
    <property type="match status" value="1"/>
</dbReference>
<dbReference type="SUPFAM" id="SSF56349">
    <property type="entry name" value="DNA breaking-rejoining enzymes"/>
    <property type="match status" value="1"/>
</dbReference>
<feature type="domain" description="Core-binding (CB)" evidence="6">
    <location>
        <begin position="42"/>
        <end position="152"/>
    </location>
</feature>
<dbReference type="GO" id="GO:0003677">
    <property type="term" value="F:DNA binding"/>
    <property type="evidence" value="ECO:0007669"/>
    <property type="project" value="UniProtKB-UniRule"/>
</dbReference>
<dbReference type="Pfam" id="PF00589">
    <property type="entry name" value="Phage_integrase"/>
    <property type="match status" value="1"/>
</dbReference>
<dbReference type="InterPro" id="IPR050090">
    <property type="entry name" value="Tyrosine_recombinase_XerCD"/>
</dbReference>
<protein>
    <recommendedName>
        <fullName evidence="9">Site-specific recombinase XerD</fullName>
    </recommendedName>
</protein>
<evidence type="ECO:0000313" key="8">
    <source>
        <dbReference type="Proteomes" id="UP000287547"/>
    </source>
</evidence>
<evidence type="ECO:0000256" key="4">
    <source>
        <dbReference type="SAM" id="MobiDB-lite"/>
    </source>
</evidence>
<evidence type="ECO:0000313" key="7">
    <source>
        <dbReference type="EMBL" id="RSM60391.1"/>
    </source>
</evidence>
<dbReference type="InterPro" id="IPR044068">
    <property type="entry name" value="CB"/>
</dbReference>
<dbReference type="InterPro" id="IPR002104">
    <property type="entry name" value="Integrase_catalytic"/>
</dbReference>
<dbReference type="Gene3D" id="1.10.443.10">
    <property type="entry name" value="Intergrase catalytic core"/>
    <property type="match status" value="1"/>
</dbReference>
<organism evidence="7 8">
    <name type="scientific">Kibdelosporangium aridum</name>
    <dbReference type="NCBI Taxonomy" id="2030"/>
    <lineage>
        <taxon>Bacteria</taxon>
        <taxon>Bacillati</taxon>
        <taxon>Actinomycetota</taxon>
        <taxon>Actinomycetes</taxon>
        <taxon>Pseudonocardiales</taxon>
        <taxon>Pseudonocardiaceae</taxon>
        <taxon>Kibdelosporangium</taxon>
    </lineage>
</organism>